<comment type="subcellular location">
    <subcellularLocation>
        <location evidence="1">Membrane</location>
        <topology evidence="1">Multi-pass membrane protein</topology>
    </subcellularLocation>
</comment>
<evidence type="ECO:0000256" key="1">
    <source>
        <dbReference type="ARBA" id="ARBA00004141"/>
    </source>
</evidence>
<evidence type="ECO:0000256" key="9">
    <source>
        <dbReference type="SAM" id="Phobius"/>
    </source>
</evidence>
<dbReference type="NCBIfam" id="TIGR00836">
    <property type="entry name" value="amt"/>
    <property type="match status" value="1"/>
</dbReference>
<feature type="transmembrane region" description="Helical" evidence="9">
    <location>
        <begin position="202"/>
        <end position="222"/>
    </location>
</feature>
<keyword evidence="7" id="KW-0924">Ammonia transport</keyword>
<feature type="transmembrane region" description="Helical" evidence="9">
    <location>
        <begin position="326"/>
        <end position="347"/>
    </location>
</feature>
<dbReference type="PROSITE" id="PS51343">
    <property type="entry name" value="PII_GLNB_DOM"/>
    <property type="match status" value="1"/>
</dbReference>
<feature type="transmembrane region" description="Helical" evidence="9">
    <location>
        <begin position="242"/>
        <end position="263"/>
    </location>
</feature>
<feature type="transmembrane region" description="Helical" evidence="9">
    <location>
        <begin position="12"/>
        <end position="29"/>
    </location>
</feature>
<feature type="transmembrane region" description="Helical" evidence="9">
    <location>
        <begin position="293"/>
        <end position="314"/>
    </location>
</feature>
<dbReference type="InterPro" id="IPR011322">
    <property type="entry name" value="N-reg_PII-like_a/b"/>
</dbReference>
<evidence type="ECO:0000256" key="6">
    <source>
        <dbReference type="ARBA" id="ARBA00023136"/>
    </source>
</evidence>
<feature type="transmembrane region" description="Helical" evidence="9">
    <location>
        <begin position="50"/>
        <end position="69"/>
    </location>
</feature>
<dbReference type="Gene3D" id="3.30.70.120">
    <property type="match status" value="1"/>
</dbReference>
<evidence type="ECO:0000313" key="11">
    <source>
        <dbReference type="EMBL" id="MBC8575903.1"/>
    </source>
</evidence>
<dbReference type="InterPro" id="IPR015867">
    <property type="entry name" value="N-reg_PII/ATP_PRibTrfase_C"/>
</dbReference>
<evidence type="ECO:0000313" key="12">
    <source>
        <dbReference type="Proteomes" id="UP000658131"/>
    </source>
</evidence>
<reference evidence="11 12" key="1">
    <citation type="submission" date="2020-08" db="EMBL/GenBank/DDBJ databases">
        <title>Genome public.</title>
        <authorList>
            <person name="Liu C."/>
            <person name="Sun Q."/>
        </authorList>
    </citation>
    <scope>NUCLEOTIDE SEQUENCE [LARGE SCALE GENOMIC DNA]</scope>
    <source>
        <strain evidence="11 12">BX1</strain>
    </source>
</reference>
<protein>
    <submittedName>
        <fullName evidence="11">Ammonium transporter</fullName>
    </submittedName>
</protein>
<feature type="transmembrane region" description="Helical" evidence="9">
    <location>
        <begin position="89"/>
        <end position="111"/>
    </location>
</feature>
<keyword evidence="4 9" id="KW-0812">Transmembrane</keyword>
<dbReference type="PROSITE" id="PS00638">
    <property type="entry name" value="PII_GLNB_CTER"/>
    <property type="match status" value="1"/>
</dbReference>
<feature type="transmembrane region" description="Helical" evidence="9">
    <location>
        <begin position="373"/>
        <end position="395"/>
    </location>
</feature>
<evidence type="ECO:0000256" key="4">
    <source>
        <dbReference type="ARBA" id="ARBA00022692"/>
    </source>
</evidence>
<keyword evidence="3" id="KW-0813">Transport</keyword>
<evidence type="ECO:0000256" key="3">
    <source>
        <dbReference type="ARBA" id="ARBA00022448"/>
    </source>
</evidence>
<feature type="transmembrane region" description="Helical" evidence="9">
    <location>
        <begin position="118"/>
        <end position="140"/>
    </location>
</feature>
<feature type="transmembrane region" description="Helical" evidence="9">
    <location>
        <begin position="270"/>
        <end position="287"/>
    </location>
</feature>
<keyword evidence="6 9" id="KW-0472">Membrane</keyword>
<evidence type="ECO:0000256" key="8">
    <source>
        <dbReference type="RuleBase" id="RU003936"/>
    </source>
</evidence>
<feature type="domain" description="Ammonium transporter AmtB-like" evidence="10">
    <location>
        <begin position="10"/>
        <end position="422"/>
    </location>
</feature>
<dbReference type="EMBL" id="JACRTB010000007">
    <property type="protein sequence ID" value="MBC8575903.1"/>
    <property type="molecule type" value="Genomic_DNA"/>
</dbReference>
<organism evidence="11 12">
    <name type="scientific">Yanshouia hominis</name>
    <dbReference type="NCBI Taxonomy" id="2763673"/>
    <lineage>
        <taxon>Bacteria</taxon>
        <taxon>Bacillati</taxon>
        <taxon>Bacillota</taxon>
        <taxon>Clostridia</taxon>
        <taxon>Eubacteriales</taxon>
        <taxon>Oscillospiraceae</taxon>
        <taxon>Yanshouia</taxon>
    </lineage>
</organism>
<dbReference type="InterPro" id="IPR001905">
    <property type="entry name" value="Ammonium_transpt"/>
</dbReference>
<dbReference type="SUPFAM" id="SSF54913">
    <property type="entry name" value="GlnB-like"/>
    <property type="match status" value="1"/>
</dbReference>
<accession>A0ABR7NHL9</accession>
<dbReference type="SUPFAM" id="SSF111352">
    <property type="entry name" value="Ammonium transporter"/>
    <property type="match status" value="1"/>
</dbReference>
<dbReference type="InterPro" id="IPR017918">
    <property type="entry name" value="N-reg_PII_CS"/>
</dbReference>
<dbReference type="PANTHER" id="PTHR11730">
    <property type="entry name" value="AMMONIUM TRANSPORTER"/>
    <property type="match status" value="1"/>
</dbReference>
<comment type="similarity">
    <text evidence="2">Belongs to the ammonia transporter channel (TC 1.A.11.2) family.</text>
</comment>
<dbReference type="Proteomes" id="UP000658131">
    <property type="component" value="Unassembled WGS sequence"/>
</dbReference>
<evidence type="ECO:0000259" key="10">
    <source>
        <dbReference type="Pfam" id="PF00909"/>
    </source>
</evidence>
<dbReference type="PANTHER" id="PTHR11730:SF89">
    <property type="entry name" value="AMMONIUM TRANSPORTER SLL0108-RELATED"/>
    <property type="match status" value="1"/>
</dbReference>
<comment type="caution">
    <text evidence="11">The sequence shown here is derived from an EMBL/GenBank/DDBJ whole genome shotgun (WGS) entry which is preliminary data.</text>
</comment>
<dbReference type="InterPro" id="IPR024041">
    <property type="entry name" value="NH4_transpt_AmtB-like_dom"/>
</dbReference>
<evidence type="ECO:0000256" key="7">
    <source>
        <dbReference type="ARBA" id="ARBA00023177"/>
    </source>
</evidence>
<dbReference type="RefSeq" id="WP_262399471.1">
    <property type="nucleotide sequence ID" value="NZ_JACRTB010000007.1"/>
</dbReference>
<sequence length="592" mass="62052">MVATSALDTLWILLGATLVFFMQAGFAMVETGFTRAKNAGNIIMKNLMDFACGSIVYLLLGFGLMYGSSELIGGFVGTVTPMLAFDSDWVSLFFQTVFCATSATIVSGAMAERTKFSAYLAYSIAISAVVYPISGHWIWGGGWLSTLGTPGGMLSSLSSYGFHDFAGSTAVHMVGGLSALIGAKILGPRIGKYDEDGRPKAIPGHSITLGALGVFILWFGWFGFNPASSLAIDGMVNNVSRIFVTTNTAAAVSTTVVMIITWIKYRKPDVSMTLNGSLGGLVAITAGCSTVTVTGSIFIGVIAGFTVVYGIELIDRKLKIDDPVGAVGVHCLCGAMGTVLVGVFSYYDPYTDMELLTPANGLGLIYGGGAGQLVTQLIGVLAVAVWVSAAMVILFHIIKATLGLRVDAHEEIVGLDIEEHGLASAYADFMPAVAALAAEGGMGDEAALPADEPPAAAVPVERYTAAAPSAPGGHKLTKVVIVCNPVRFEAIKAAMNSIGVTGMTVTQVLGCGIQKGAEASFYRGVEMDITLIRKIKIEIVVSKVPVRQVVDTARKVLYTGSIGDGKIFVYDVENVIRVRTGDEGYDALQGEN</sequence>
<dbReference type="PRINTS" id="PR00340">
    <property type="entry name" value="PIIGLNB"/>
</dbReference>
<dbReference type="InterPro" id="IPR029020">
    <property type="entry name" value="Ammonium/urea_transptr"/>
</dbReference>
<dbReference type="Gene3D" id="1.10.3430.10">
    <property type="entry name" value="Ammonium transporter AmtB like domains"/>
    <property type="match status" value="1"/>
</dbReference>
<comment type="similarity">
    <text evidence="8">Belongs to the P(II) protein family.</text>
</comment>
<name>A0ABR7NHL9_9FIRM</name>
<keyword evidence="5 9" id="KW-1133">Transmembrane helix</keyword>
<keyword evidence="12" id="KW-1185">Reference proteome</keyword>
<proteinExistence type="inferred from homology"/>
<dbReference type="SMART" id="SM00938">
    <property type="entry name" value="P-II"/>
    <property type="match status" value="1"/>
</dbReference>
<dbReference type="Pfam" id="PF00909">
    <property type="entry name" value="Ammonium_transp"/>
    <property type="match status" value="1"/>
</dbReference>
<feature type="transmembrane region" description="Helical" evidence="9">
    <location>
        <begin position="160"/>
        <end position="181"/>
    </location>
</feature>
<gene>
    <name evidence="11" type="primary">amt</name>
    <name evidence="11" type="ORF">H8717_05685</name>
</gene>
<evidence type="ECO:0000256" key="2">
    <source>
        <dbReference type="ARBA" id="ARBA00005887"/>
    </source>
</evidence>
<evidence type="ECO:0000256" key="5">
    <source>
        <dbReference type="ARBA" id="ARBA00022989"/>
    </source>
</evidence>
<dbReference type="InterPro" id="IPR002187">
    <property type="entry name" value="N-reg_PII"/>
</dbReference>
<dbReference type="Pfam" id="PF00543">
    <property type="entry name" value="P-II"/>
    <property type="match status" value="1"/>
</dbReference>